<evidence type="ECO:0000313" key="11">
    <source>
        <dbReference type="Proteomes" id="UP001309876"/>
    </source>
</evidence>
<dbReference type="GO" id="GO:0005737">
    <property type="term" value="C:cytoplasm"/>
    <property type="evidence" value="ECO:0007669"/>
    <property type="project" value="UniProtKB-ARBA"/>
</dbReference>
<keyword evidence="3" id="KW-0597">Phosphoprotein</keyword>
<keyword evidence="2" id="KW-0963">Cytoplasm</keyword>
<evidence type="ECO:0000256" key="1">
    <source>
        <dbReference type="ARBA" id="ARBA00004267"/>
    </source>
</evidence>
<sequence>MVGPFIGTPKPDATTTSFNSEDFDGLNQLGNEASFVAPQKNDILSRGGRQYDLATPRGGRGPLQLLPNGAQARPGRAEFTPLMKSAAKNNMSKKLSMSARRKATIPDTPGMALPRLEESMVSNSSATRNDYTPMLQQVSSSVASTPLAQLPARDGAVVNDGNVMTLREQEGIIDKIEKENFGLKMKIHFLEENLSKRGGDFNQAALKENTDLKVNRITMQRELHKFKKTLVQAERDTELYRRQLEEYKERVRQKKIDETTRVELAALKSELQQKDQELEATRTKYDKVKAANDSEVDKLRDELADLQADLRERDRQLEEREEEIDNLKSDANKGSNDVADLEDELNSAKQEIAELRDELEKADADKKIAKENKKTAEDEKTRAEDELHELQEEMANKSIVPQGLSKQLEERAAKFEDDYHTLQDKFQELQQSLEEKSQVERKLQEQLRNAGKAGSSELRHLQHELEASQQKIETSDRKYNNMAQQLDATNRELAVKTDEKDLLQTRHDALTVESAQLQTDLAQARKTIASLEKLVEQESQRTVQTENQLRLQHRTELDHLTEQIDTLHRESSQRDEQHAAEVEHWTAERRTLEAGKVKAEEKANGLQRTVDKLNDAQGTLSSREFKLQEALESEKQRHLQEEKVLDNQIEELNQDLTNKRAAAEDNRSELNNAREELRISLREQALLKQKTVELEDEIEVLQADIEQEHQLVGQLQQNSFATTDIQMTKLKKEKADLQDSLASLRSELDAAKRATQEAEAARDDMEARLEQTQKPHEDTFDMQQEKRELRRERQRLEKELEKVRLERDTLSQSNKELEEEIEVEIDRATAQEHRLNIELDDLRTKQLKSTDSRDKELLSSKNKITRLEAHVRDLEDVLENQSRKVSSPSVDVSGLRHDLEAARKNETVAAKKESDLKSSNRDLKMKVNDLERQLHDARLSELKARSPASSVSSGGAREVNQLRQEVFDARAELKTLRDDNQQLRRTAKKLSQDDTQHAVLQAQLDSKADEVDDLAARLNSQDKLVETLRQDITRIRMDRDEARRAARNAVHREDSVDLRNELKRLRSERDEARNVTLQIASRGKEAIVMKKELLRLKEERGQANQRAETVEKELEVVQSRYESMLEKMTAGPARDESVREKEVRGLMKEILWLKAKCRREERLRKDLAWSKIYFENGEAMRVQCNQIDLRILREMGINIDRKKYEKSLLPAQKFRAAVFCVIAASRMTKLGEQWKTARRIGDELARTKAIKPTSREI</sequence>
<keyword evidence="5" id="KW-0206">Cytoskeleton</keyword>
<dbReference type="Gene3D" id="1.10.287.1490">
    <property type="match status" value="1"/>
</dbReference>
<feature type="domain" description="Centrosomin N-terminal motif 1" evidence="8">
    <location>
        <begin position="165"/>
        <end position="237"/>
    </location>
</feature>
<dbReference type="PANTHER" id="PTHR43941">
    <property type="entry name" value="STRUCTURAL MAINTENANCE OF CHROMOSOMES PROTEIN 2"/>
    <property type="match status" value="1"/>
</dbReference>
<gene>
    <name evidence="10" type="ORF">LTR05_004045</name>
</gene>
<proteinExistence type="predicted"/>
<keyword evidence="4 6" id="KW-0175">Coiled coil</keyword>
<dbReference type="Pfam" id="PF07989">
    <property type="entry name" value="Cnn_1N"/>
    <property type="match status" value="1"/>
</dbReference>
<dbReference type="Pfam" id="PF10495">
    <property type="entry name" value="PACT_coil_coil"/>
    <property type="match status" value="1"/>
</dbReference>
<organism evidence="10 11">
    <name type="scientific">Lithohypha guttulata</name>
    <dbReference type="NCBI Taxonomy" id="1690604"/>
    <lineage>
        <taxon>Eukaryota</taxon>
        <taxon>Fungi</taxon>
        <taxon>Dikarya</taxon>
        <taxon>Ascomycota</taxon>
        <taxon>Pezizomycotina</taxon>
        <taxon>Eurotiomycetes</taxon>
        <taxon>Chaetothyriomycetidae</taxon>
        <taxon>Chaetothyriales</taxon>
        <taxon>Trichomeriaceae</taxon>
        <taxon>Lithohypha</taxon>
    </lineage>
</organism>
<feature type="region of interest" description="Disordered" evidence="7">
    <location>
        <begin position="90"/>
        <end position="111"/>
    </location>
</feature>
<evidence type="ECO:0000256" key="7">
    <source>
        <dbReference type="SAM" id="MobiDB-lite"/>
    </source>
</evidence>
<feature type="region of interest" description="Disordered" evidence="7">
    <location>
        <begin position="366"/>
        <end position="385"/>
    </location>
</feature>
<feature type="region of interest" description="Disordered" evidence="7">
    <location>
        <begin position="749"/>
        <end position="789"/>
    </location>
</feature>
<feature type="coiled-coil region" evidence="6">
    <location>
        <begin position="913"/>
        <end position="1127"/>
    </location>
</feature>
<evidence type="ECO:0000313" key="10">
    <source>
        <dbReference type="EMBL" id="KAK5086875.1"/>
    </source>
</evidence>
<evidence type="ECO:0000256" key="4">
    <source>
        <dbReference type="ARBA" id="ARBA00023054"/>
    </source>
</evidence>
<accession>A0AAN7Y7F8</accession>
<feature type="region of interest" description="Disordered" evidence="7">
    <location>
        <begin position="313"/>
        <end position="337"/>
    </location>
</feature>
<protein>
    <submittedName>
        <fullName evidence="10">Uncharacterized protein</fullName>
    </submittedName>
</protein>
<name>A0AAN7Y7F8_9EURO</name>
<comment type="caution">
    <text evidence="10">The sequence shown here is derived from an EMBL/GenBank/DDBJ whole genome shotgun (WGS) entry which is preliminary data.</text>
</comment>
<feature type="domain" description="Pericentrin/AKAP-450 centrosomal targeting" evidence="9">
    <location>
        <begin position="1156"/>
        <end position="1234"/>
    </location>
</feature>
<evidence type="ECO:0000256" key="5">
    <source>
        <dbReference type="ARBA" id="ARBA00023212"/>
    </source>
</evidence>
<dbReference type="AlphaFoldDB" id="A0AAN7Y7F8"/>
<dbReference type="Proteomes" id="UP001309876">
    <property type="component" value="Unassembled WGS sequence"/>
</dbReference>
<feature type="region of interest" description="Disordered" evidence="7">
    <location>
        <begin position="55"/>
        <end position="74"/>
    </location>
</feature>
<dbReference type="InterPro" id="IPR019528">
    <property type="entry name" value="PACT_domain"/>
</dbReference>
<keyword evidence="11" id="KW-1185">Reference proteome</keyword>
<dbReference type="InterPro" id="IPR012943">
    <property type="entry name" value="Cnn_1N"/>
</dbReference>
<evidence type="ECO:0000259" key="8">
    <source>
        <dbReference type="Pfam" id="PF07989"/>
    </source>
</evidence>
<comment type="subcellular location">
    <subcellularLocation>
        <location evidence="1">Cytoplasm</location>
        <location evidence="1">Cytoskeleton</location>
        <location evidence="1">Microtubule organizing center</location>
    </subcellularLocation>
</comment>
<evidence type="ECO:0000256" key="2">
    <source>
        <dbReference type="ARBA" id="ARBA00022490"/>
    </source>
</evidence>
<evidence type="ECO:0000256" key="3">
    <source>
        <dbReference type="ARBA" id="ARBA00022553"/>
    </source>
</evidence>
<dbReference type="GO" id="GO:0005815">
    <property type="term" value="C:microtubule organizing center"/>
    <property type="evidence" value="ECO:0007669"/>
    <property type="project" value="UniProtKB-SubCell"/>
</dbReference>
<feature type="region of interest" description="Disordered" evidence="7">
    <location>
        <begin position="1"/>
        <end position="25"/>
    </location>
</feature>
<reference evidence="10 11" key="1">
    <citation type="submission" date="2023-08" db="EMBL/GenBank/DDBJ databases">
        <title>Black Yeasts Isolated from many extreme environments.</title>
        <authorList>
            <person name="Coleine C."/>
            <person name="Stajich J.E."/>
            <person name="Selbmann L."/>
        </authorList>
    </citation>
    <scope>NUCLEOTIDE SEQUENCE [LARGE SCALE GENOMIC DNA]</scope>
    <source>
        <strain evidence="10 11">CCFEE 5910</strain>
    </source>
</reference>
<dbReference type="EMBL" id="JAVRRJ010000003">
    <property type="protein sequence ID" value="KAK5086875.1"/>
    <property type="molecule type" value="Genomic_DNA"/>
</dbReference>
<evidence type="ECO:0000259" key="9">
    <source>
        <dbReference type="Pfam" id="PF10495"/>
    </source>
</evidence>
<evidence type="ECO:0000256" key="6">
    <source>
        <dbReference type="SAM" id="Coils"/>
    </source>
</evidence>